<keyword evidence="5" id="KW-0028">Amino-acid biosynthesis</keyword>
<keyword evidence="9 11" id="KW-0456">Lyase</keyword>
<dbReference type="RefSeq" id="WP_127351579.1">
    <property type="nucleotide sequence ID" value="NZ_CP034791.1"/>
</dbReference>
<dbReference type="InterPro" id="IPR013798">
    <property type="entry name" value="Indole-3-glycerol_P_synth_dom"/>
</dbReference>
<accession>A0A3T0D4U1</accession>
<keyword evidence="8" id="KW-0057">Aromatic amino acid biosynthesis</keyword>
<evidence type="ECO:0000256" key="8">
    <source>
        <dbReference type="ARBA" id="ARBA00023141"/>
    </source>
</evidence>
<dbReference type="SUPFAM" id="SSF51366">
    <property type="entry name" value="Ribulose-phoshate binding barrel"/>
    <property type="match status" value="1"/>
</dbReference>
<dbReference type="AlphaFoldDB" id="A0A3T0D4U1"/>
<dbReference type="Gene3D" id="3.20.20.70">
    <property type="entry name" value="Aldolase class I"/>
    <property type="match status" value="1"/>
</dbReference>
<dbReference type="UniPathway" id="UPA00035">
    <property type="reaction ID" value="UER00043"/>
</dbReference>
<evidence type="ECO:0000259" key="10">
    <source>
        <dbReference type="Pfam" id="PF00218"/>
    </source>
</evidence>
<dbReference type="Pfam" id="PF00218">
    <property type="entry name" value="IGPS"/>
    <property type="match status" value="1"/>
</dbReference>
<evidence type="ECO:0000256" key="7">
    <source>
        <dbReference type="ARBA" id="ARBA00022822"/>
    </source>
</evidence>
<evidence type="ECO:0000313" key="11">
    <source>
        <dbReference type="EMBL" id="AZT90053.1"/>
    </source>
</evidence>
<evidence type="ECO:0000256" key="4">
    <source>
        <dbReference type="ARBA" id="ARBA00012362"/>
    </source>
</evidence>
<dbReference type="PANTHER" id="PTHR22854:SF2">
    <property type="entry name" value="INDOLE-3-GLYCEROL-PHOSPHATE SYNTHASE"/>
    <property type="match status" value="1"/>
</dbReference>
<keyword evidence="6" id="KW-0210">Decarboxylase</keyword>
<evidence type="ECO:0000256" key="3">
    <source>
        <dbReference type="ARBA" id="ARBA00008737"/>
    </source>
</evidence>
<dbReference type="InterPro" id="IPR011060">
    <property type="entry name" value="RibuloseP-bd_barrel"/>
</dbReference>
<dbReference type="Proteomes" id="UP000282930">
    <property type="component" value="Chromosome"/>
</dbReference>
<dbReference type="EMBL" id="CP034791">
    <property type="protein sequence ID" value="AZT90053.1"/>
    <property type="molecule type" value="Genomic_DNA"/>
</dbReference>
<evidence type="ECO:0000256" key="5">
    <source>
        <dbReference type="ARBA" id="ARBA00022605"/>
    </source>
</evidence>
<dbReference type="CDD" id="cd00331">
    <property type="entry name" value="IGPS"/>
    <property type="match status" value="1"/>
</dbReference>
<evidence type="ECO:0000256" key="9">
    <source>
        <dbReference type="ARBA" id="ARBA00023239"/>
    </source>
</evidence>
<sequence>MSVLEKILEVKKKEVEKCKQLVPVEKMKKLAIEKCTSTSCENKFRNIFKKENFCIIGEIKRASPSEGIISENVDVKGIAKLYESLGFFAISVLTEKNFFKGSEQDLMDVKSATSLPILRKDFIIDIWQLYQTKMIGADAALLITKALGNKQLSIFIKVLEILDIVPLVEVENEYEIEKALNSGAKLIGINNRNLDDLTIDLKKTERLLKYIPKDVAVISESGIKSREDFEYIRSLGVDGCLIGTSFMKTQNPIEIIGERI</sequence>
<evidence type="ECO:0000256" key="2">
    <source>
        <dbReference type="ARBA" id="ARBA00004696"/>
    </source>
</evidence>
<comment type="pathway">
    <text evidence="2">Amino-acid biosynthesis; L-tryptophan biosynthesis; L-tryptophan from chorismate: step 4/5.</text>
</comment>
<evidence type="ECO:0000256" key="6">
    <source>
        <dbReference type="ARBA" id="ARBA00022793"/>
    </source>
</evidence>
<dbReference type="GO" id="GO:0004425">
    <property type="term" value="F:indole-3-glycerol-phosphate synthase activity"/>
    <property type="evidence" value="ECO:0007669"/>
    <property type="project" value="UniProtKB-EC"/>
</dbReference>
<evidence type="ECO:0000313" key="12">
    <source>
        <dbReference type="Proteomes" id="UP000282930"/>
    </source>
</evidence>
<dbReference type="EC" id="4.1.1.48" evidence="4"/>
<comment type="similarity">
    <text evidence="3">Belongs to the TrpC family.</text>
</comment>
<dbReference type="PANTHER" id="PTHR22854">
    <property type="entry name" value="TRYPTOPHAN BIOSYNTHESIS PROTEIN"/>
    <property type="match status" value="1"/>
</dbReference>
<dbReference type="InterPro" id="IPR013785">
    <property type="entry name" value="Aldolase_TIM"/>
</dbReference>
<evidence type="ECO:0000256" key="1">
    <source>
        <dbReference type="ARBA" id="ARBA00001633"/>
    </source>
</evidence>
<dbReference type="GO" id="GO:0000162">
    <property type="term" value="P:L-tryptophan biosynthetic process"/>
    <property type="evidence" value="ECO:0007669"/>
    <property type="project" value="UniProtKB-UniPathway"/>
</dbReference>
<dbReference type="InterPro" id="IPR001468">
    <property type="entry name" value="Indole-3-GlycerolPSynthase_CS"/>
</dbReference>
<keyword evidence="12" id="KW-1185">Reference proteome</keyword>
<dbReference type="PROSITE" id="PS00614">
    <property type="entry name" value="IGPS"/>
    <property type="match status" value="1"/>
</dbReference>
<gene>
    <name evidence="11" type="primary">trpC</name>
    <name evidence="11" type="ORF">ELD05_04960</name>
</gene>
<dbReference type="GO" id="GO:0004640">
    <property type="term" value="F:phosphoribosylanthranilate isomerase activity"/>
    <property type="evidence" value="ECO:0007669"/>
    <property type="project" value="TreeGrafter"/>
</dbReference>
<protein>
    <recommendedName>
        <fullName evidence="4">indole-3-glycerol-phosphate synthase</fullName>
        <ecNumber evidence="4">4.1.1.48</ecNumber>
    </recommendedName>
</protein>
<dbReference type="NCBIfam" id="NF001377">
    <property type="entry name" value="PRK00278.2-4"/>
    <property type="match status" value="1"/>
</dbReference>
<keyword evidence="7" id="KW-0822">Tryptophan biosynthesis</keyword>
<name>A0A3T0D4U1_9FIRM</name>
<dbReference type="InterPro" id="IPR045186">
    <property type="entry name" value="Indole-3-glycerol_P_synth"/>
</dbReference>
<dbReference type="KEGG" id="ccha:ELD05_04960"/>
<reference evidence="11 12" key="1">
    <citation type="submission" date="2018-12" db="EMBL/GenBank/DDBJ databases">
        <title>Genome sequence from the cellulolytic species, Caldicellulosiruptor changbaiensis.</title>
        <authorList>
            <person name="Blumer-Schuette S.E."/>
            <person name="Mendoza C."/>
        </authorList>
    </citation>
    <scope>NUCLEOTIDE SEQUENCE [LARGE SCALE GENOMIC DNA]</scope>
    <source>
        <strain evidence="11 12">CBS-Z</strain>
    </source>
</reference>
<proteinExistence type="inferred from homology"/>
<feature type="domain" description="Indole-3-glycerol phosphate synthase" evidence="10">
    <location>
        <begin position="4"/>
        <end position="252"/>
    </location>
</feature>
<dbReference type="FunFam" id="3.20.20.70:FF:000024">
    <property type="entry name" value="Indole-3-glycerol phosphate synthase"/>
    <property type="match status" value="1"/>
</dbReference>
<comment type="catalytic activity">
    <reaction evidence="1">
        <text>1-(2-carboxyphenylamino)-1-deoxy-D-ribulose 5-phosphate + H(+) = (1S,2R)-1-C-(indol-3-yl)glycerol 3-phosphate + CO2 + H2O</text>
        <dbReference type="Rhea" id="RHEA:23476"/>
        <dbReference type="ChEBI" id="CHEBI:15377"/>
        <dbReference type="ChEBI" id="CHEBI:15378"/>
        <dbReference type="ChEBI" id="CHEBI:16526"/>
        <dbReference type="ChEBI" id="CHEBI:58613"/>
        <dbReference type="ChEBI" id="CHEBI:58866"/>
        <dbReference type="EC" id="4.1.1.48"/>
    </reaction>
</comment>
<organism evidence="11 12">
    <name type="scientific">Caldicellulosiruptor changbaiensis</name>
    <dbReference type="NCBI Taxonomy" id="1222016"/>
    <lineage>
        <taxon>Bacteria</taxon>
        <taxon>Bacillati</taxon>
        <taxon>Bacillota</taxon>
        <taxon>Bacillota incertae sedis</taxon>
        <taxon>Caldicellulosiruptorales</taxon>
        <taxon>Caldicellulosiruptoraceae</taxon>
        <taxon>Caldicellulosiruptor</taxon>
    </lineage>
</organism>